<sequence>MERPPKMSNEAPILSENEINTNTNRRRSHNLIGPLDIQILSEAVNKPDQEIEMIDETWNQCHGPKENIAVSKPTQVPVTEPLRPPHSRTHGEKRKLSATDLANK</sequence>
<feature type="region of interest" description="Disordered" evidence="1">
    <location>
        <begin position="71"/>
        <end position="104"/>
    </location>
</feature>
<feature type="region of interest" description="Disordered" evidence="1">
    <location>
        <begin position="1"/>
        <end position="27"/>
    </location>
</feature>
<protein>
    <submittedName>
        <fullName evidence="2">Uncharacterized protein</fullName>
    </submittedName>
</protein>
<keyword evidence="3" id="KW-1185">Reference proteome</keyword>
<name>A0A6A6FRP4_9PEZI</name>
<dbReference type="AlphaFoldDB" id="A0A6A6FRP4"/>
<dbReference type="Proteomes" id="UP000799539">
    <property type="component" value="Unassembled WGS sequence"/>
</dbReference>
<evidence type="ECO:0000256" key="1">
    <source>
        <dbReference type="SAM" id="MobiDB-lite"/>
    </source>
</evidence>
<reference evidence="2" key="1">
    <citation type="journal article" date="2020" name="Stud. Mycol.">
        <title>101 Dothideomycetes genomes: a test case for predicting lifestyles and emergence of pathogens.</title>
        <authorList>
            <person name="Haridas S."/>
            <person name="Albert R."/>
            <person name="Binder M."/>
            <person name="Bloem J."/>
            <person name="Labutti K."/>
            <person name="Salamov A."/>
            <person name="Andreopoulos B."/>
            <person name="Baker S."/>
            <person name="Barry K."/>
            <person name="Bills G."/>
            <person name="Bluhm B."/>
            <person name="Cannon C."/>
            <person name="Castanera R."/>
            <person name="Culley D."/>
            <person name="Daum C."/>
            <person name="Ezra D."/>
            <person name="Gonzalez J."/>
            <person name="Henrissat B."/>
            <person name="Kuo A."/>
            <person name="Liang C."/>
            <person name="Lipzen A."/>
            <person name="Lutzoni F."/>
            <person name="Magnuson J."/>
            <person name="Mondo S."/>
            <person name="Nolan M."/>
            <person name="Ohm R."/>
            <person name="Pangilinan J."/>
            <person name="Park H.-J."/>
            <person name="Ramirez L."/>
            <person name="Alfaro M."/>
            <person name="Sun H."/>
            <person name="Tritt A."/>
            <person name="Yoshinaga Y."/>
            <person name="Zwiers L.-H."/>
            <person name="Turgeon B."/>
            <person name="Goodwin S."/>
            <person name="Spatafora J."/>
            <person name="Crous P."/>
            <person name="Grigoriev I."/>
        </authorList>
    </citation>
    <scope>NUCLEOTIDE SEQUENCE</scope>
    <source>
        <strain evidence="2">SCOH1-5</strain>
    </source>
</reference>
<dbReference type="EMBL" id="ML992665">
    <property type="protein sequence ID" value="KAF2215954.1"/>
    <property type="molecule type" value="Genomic_DNA"/>
</dbReference>
<evidence type="ECO:0000313" key="2">
    <source>
        <dbReference type="EMBL" id="KAF2215954.1"/>
    </source>
</evidence>
<proteinExistence type="predicted"/>
<organism evidence="2 3">
    <name type="scientific">Cercospora zeae-maydis SCOH1-5</name>
    <dbReference type="NCBI Taxonomy" id="717836"/>
    <lineage>
        <taxon>Eukaryota</taxon>
        <taxon>Fungi</taxon>
        <taxon>Dikarya</taxon>
        <taxon>Ascomycota</taxon>
        <taxon>Pezizomycotina</taxon>
        <taxon>Dothideomycetes</taxon>
        <taxon>Dothideomycetidae</taxon>
        <taxon>Mycosphaerellales</taxon>
        <taxon>Mycosphaerellaceae</taxon>
        <taxon>Cercospora</taxon>
    </lineage>
</organism>
<gene>
    <name evidence="2" type="ORF">CERZMDRAFT_94340</name>
</gene>
<accession>A0A6A6FRP4</accession>
<evidence type="ECO:0000313" key="3">
    <source>
        <dbReference type="Proteomes" id="UP000799539"/>
    </source>
</evidence>